<dbReference type="PANTHER" id="PTHR33713">
    <property type="entry name" value="ANTITOXIN YAFN-RELATED"/>
    <property type="match status" value="1"/>
</dbReference>
<dbReference type="NCBIfam" id="TIGR01552">
    <property type="entry name" value="phd_fam"/>
    <property type="match status" value="1"/>
</dbReference>
<comment type="caution">
    <text evidence="3">The sequence shown here is derived from an EMBL/GenBank/DDBJ whole genome shotgun (WGS) entry which is preliminary data.</text>
</comment>
<evidence type="ECO:0000313" key="3">
    <source>
        <dbReference type="EMBL" id="KKT49596.1"/>
    </source>
</evidence>
<accession>A0A0G1HR37</accession>
<dbReference type="SUPFAM" id="SSF143120">
    <property type="entry name" value="YefM-like"/>
    <property type="match status" value="1"/>
</dbReference>
<comment type="similarity">
    <text evidence="1 2">Belongs to the phD/YefM antitoxin family.</text>
</comment>
<dbReference type="InterPro" id="IPR036165">
    <property type="entry name" value="YefM-like_sf"/>
</dbReference>
<dbReference type="EMBL" id="LCIE01000004">
    <property type="protein sequence ID" value="KKT49596.1"/>
    <property type="molecule type" value="Genomic_DNA"/>
</dbReference>
<name>A0A0G1HR37_9BACT</name>
<organism evidence="3 4">
    <name type="scientific">Candidatus Collierbacteria bacterium GW2011_GWC2_44_18</name>
    <dbReference type="NCBI Taxonomy" id="1618392"/>
    <lineage>
        <taxon>Bacteria</taxon>
        <taxon>Candidatus Collieribacteriota</taxon>
    </lineage>
</organism>
<proteinExistence type="inferred from homology"/>
<dbReference type="Proteomes" id="UP000034172">
    <property type="component" value="Unassembled WGS sequence"/>
</dbReference>
<dbReference type="PANTHER" id="PTHR33713:SF6">
    <property type="entry name" value="ANTITOXIN YEFM"/>
    <property type="match status" value="1"/>
</dbReference>
<evidence type="ECO:0000313" key="4">
    <source>
        <dbReference type="Proteomes" id="UP000034172"/>
    </source>
</evidence>
<dbReference type="InterPro" id="IPR051405">
    <property type="entry name" value="phD/YefM_antitoxin"/>
</dbReference>
<dbReference type="Pfam" id="PF02604">
    <property type="entry name" value="PhdYeFM_antitox"/>
    <property type="match status" value="1"/>
</dbReference>
<comment type="function">
    <text evidence="2">Antitoxin component of a type II toxin-antitoxin (TA) system.</text>
</comment>
<evidence type="ECO:0000256" key="2">
    <source>
        <dbReference type="RuleBase" id="RU362080"/>
    </source>
</evidence>
<sequence length="88" mass="9962">MSNLSATLPANEARTNFYQILDEVGQNMRQFTISHRGKPGAVIMSVEEFEGWQETMEILSDKKLMSSIKRAQKSKIISSKDADKLIGW</sequence>
<dbReference type="AlphaFoldDB" id="A0A0G1HR37"/>
<dbReference type="STRING" id="1618392.UW41_C0004G0017"/>
<evidence type="ECO:0000256" key="1">
    <source>
        <dbReference type="ARBA" id="ARBA00009981"/>
    </source>
</evidence>
<gene>
    <name evidence="3" type="ORF">UW41_C0004G0017</name>
</gene>
<dbReference type="Gene3D" id="3.40.1620.10">
    <property type="entry name" value="YefM-like domain"/>
    <property type="match status" value="1"/>
</dbReference>
<reference evidence="3 4" key="1">
    <citation type="journal article" date="2015" name="Nature">
        <title>rRNA introns, odd ribosomes, and small enigmatic genomes across a large radiation of phyla.</title>
        <authorList>
            <person name="Brown C.T."/>
            <person name="Hug L.A."/>
            <person name="Thomas B.C."/>
            <person name="Sharon I."/>
            <person name="Castelle C.J."/>
            <person name="Singh A."/>
            <person name="Wilkins M.J."/>
            <person name="Williams K.H."/>
            <person name="Banfield J.F."/>
        </authorList>
    </citation>
    <scope>NUCLEOTIDE SEQUENCE [LARGE SCALE GENOMIC DNA]</scope>
</reference>
<protein>
    <recommendedName>
        <fullName evidence="2">Antitoxin</fullName>
    </recommendedName>
</protein>
<dbReference type="InterPro" id="IPR006442">
    <property type="entry name" value="Antitoxin_Phd/YefM"/>
</dbReference>